<keyword evidence="3" id="KW-0805">Transcription regulation</keyword>
<dbReference type="FunFam" id="3.40.50.300:FF:000006">
    <property type="entry name" value="DNA-binding transcriptional regulator NtrC"/>
    <property type="match status" value="1"/>
</dbReference>
<accession>A0A9W6D4U5</accession>
<dbReference type="Pfam" id="PF02954">
    <property type="entry name" value="HTH_8"/>
    <property type="match status" value="1"/>
</dbReference>
<dbReference type="EMBL" id="BSDR01000001">
    <property type="protein sequence ID" value="GLI33221.1"/>
    <property type="molecule type" value="Genomic_DNA"/>
</dbReference>
<dbReference type="InterPro" id="IPR009057">
    <property type="entry name" value="Homeodomain-like_sf"/>
</dbReference>
<dbReference type="CDD" id="cd00009">
    <property type="entry name" value="AAA"/>
    <property type="match status" value="1"/>
</dbReference>
<proteinExistence type="predicted"/>
<dbReference type="GO" id="GO:0043565">
    <property type="term" value="F:sequence-specific DNA binding"/>
    <property type="evidence" value="ECO:0007669"/>
    <property type="project" value="InterPro"/>
</dbReference>
<feature type="domain" description="PAC" evidence="7">
    <location>
        <begin position="87"/>
        <end position="139"/>
    </location>
</feature>
<evidence type="ECO:0000259" key="6">
    <source>
        <dbReference type="PROSITE" id="PS50112"/>
    </source>
</evidence>
<dbReference type="Gene3D" id="3.30.450.20">
    <property type="entry name" value="PAS domain"/>
    <property type="match status" value="1"/>
</dbReference>
<feature type="domain" description="PAS" evidence="6">
    <location>
        <begin position="22"/>
        <end position="59"/>
    </location>
</feature>
<dbReference type="InterPro" id="IPR000700">
    <property type="entry name" value="PAS-assoc_C"/>
</dbReference>
<organism evidence="8 9">
    <name type="scientific">Desulforhabdus amnigena</name>
    <dbReference type="NCBI Taxonomy" id="40218"/>
    <lineage>
        <taxon>Bacteria</taxon>
        <taxon>Pseudomonadati</taxon>
        <taxon>Thermodesulfobacteriota</taxon>
        <taxon>Syntrophobacteria</taxon>
        <taxon>Syntrophobacterales</taxon>
        <taxon>Syntrophobacteraceae</taxon>
        <taxon>Desulforhabdus</taxon>
    </lineage>
</organism>
<dbReference type="Pfam" id="PF00158">
    <property type="entry name" value="Sigma54_activat"/>
    <property type="match status" value="1"/>
</dbReference>
<dbReference type="Pfam" id="PF13426">
    <property type="entry name" value="PAS_9"/>
    <property type="match status" value="1"/>
</dbReference>
<dbReference type="InterPro" id="IPR000014">
    <property type="entry name" value="PAS"/>
</dbReference>
<dbReference type="InterPro" id="IPR035965">
    <property type="entry name" value="PAS-like_dom_sf"/>
</dbReference>
<dbReference type="SUPFAM" id="SSF46689">
    <property type="entry name" value="Homeodomain-like"/>
    <property type="match status" value="1"/>
</dbReference>
<dbReference type="InterPro" id="IPR025944">
    <property type="entry name" value="Sigma_54_int_dom_CS"/>
</dbReference>
<dbReference type="RefSeq" id="WP_281792238.1">
    <property type="nucleotide sequence ID" value="NZ_BSDR01000001.1"/>
</dbReference>
<dbReference type="SUPFAM" id="SSF55785">
    <property type="entry name" value="PYP-like sensor domain (PAS domain)"/>
    <property type="match status" value="1"/>
</dbReference>
<reference evidence="8" key="1">
    <citation type="submission" date="2022-12" db="EMBL/GenBank/DDBJ databases">
        <title>Reference genome sequencing for broad-spectrum identification of bacterial and archaeal isolates by mass spectrometry.</title>
        <authorList>
            <person name="Sekiguchi Y."/>
            <person name="Tourlousse D.M."/>
        </authorList>
    </citation>
    <scope>NUCLEOTIDE SEQUENCE</scope>
    <source>
        <strain evidence="8">ASRB1</strain>
    </source>
</reference>
<dbReference type="GO" id="GO:0005524">
    <property type="term" value="F:ATP binding"/>
    <property type="evidence" value="ECO:0007669"/>
    <property type="project" value="UniProtKB-KW"/>
</dbReference>
<evidence type="ECO:0000256" key="3">
    <source>
        <dbReference type="ARBA" id="ARBA00023015"/>
    </source>
</evidence>
<keyword evidence="9" id="KW-1185">Reference proteome</keyword>
<dbReference type="InterPro" id="IPR002197">
    <property type="entry name" value="HTH_Fis"/>
</dbReference>
<keyword evidence="2" id="KW-0067">ATP-binding</keyword>
<dbReference type="PANTHER" id="PTHR32071:SF81">
    <property type="entry name" value="PROPIONATE CATABOLISM OPERON REGULATORY PROTEIN"/>
    <property type="match status" value="1"/>
</dbReference>
<keyword evidence="1" id="KW-0547">Nucleotide-binding</keyword>
<evidence type="ECO:0000259" key="7">
    <source>
        <dbReference type="PROSITE" id="PS50113"/>
    </source>
</evidence>
<name>A0A9W6D4U5_9BACT</name>
<evidence type="ECO:0000259" key="5">
    <source>
        <dbReference type="PROSITE" id="PS50045"/>
    </source>
</evidence>
<keyword evidence="4" id="KW-0804">Transcription</keyword>
<dbReference type="InterPro" id="IPR058031">
    <property type="entry name" value="AAA_lid_NorR"/>
</dbReference>
<dbReference type="PROSITE" id="PS50113">
    <property type="entry name" value="PAC"/>
    <property type="match status" value="1"/>
</dbReference>
<evidence type="ECO:0000313" key="8">
    <source>
        <dbReference type="EMBL" id="GLI33221.1"/>
    </source>
</evidence>
<dbReference type="InterPro" id="IPR003593">
    <property type="entry name" value="AAA+_ATPase"/>
</dbReference>
<dbReference type="CDD" id="cd00130">
    <property type="entry name" value="PAS"/>
    <property type="match status" value="1"/>
</dbReference>
<feature type="domain" description="Sigma-54 factor interaction" evidence="5">
    <location>
        <begin position="146"/>
        <end position="375"/>
    </location>
</feature>
<dbReference type="InterPro" id="IPR002078">
    <property type="entry name" value="Sigma_54_int"/>
</dbReference>
<dbReference type="GO" id="GO:0006355">
    <property type="term" value="P:regulation of DNA-templated transcription"/>
    <property type="evidence" value="ECO:0007669"/>
    <property type="project" value="InterPro"/>
</dbReference>
<dbReference type="SUPFAM" id="SSF52540">
    <property type="entry name" value="P-loop containing nucleoside triphosphate hydrolases"/>
    <property type="match status" value="1"/>
</dbReference>
<dbReference type="Gene3D" id="1.10.8.60">
    <property type="match status" value="1"/>
</dbReference>
<evidence type="ECO:0000313" key="9">
    <source>
        <dbReference type="Proteomes" id="UP001144372"/>
    </source>
</evidence>
<dbReference type="PRINTS" id="PR01590">
    <property type="entry name" value="HTHFIS"/>
</dbReference>
<protein>
    <submittedName>
        <fullName evidence="8">Sigma-54-dependent Fis family transcriptional regulator</fullName>
    </submittedName>
</protein>
<gene>
    <name evidence="8" type="ORF">DAMNIGENAA_06540</name>
</gene>
<dbReference type="Gene3D" id="3.40.50.300">
    <property type="entry name" value="P-loop containing nucleotide triphosphate hydrolases"/>
    <property type="match status" value="1"/>
</dbReference>
<dbReference type="PANTHER" id="PTHR32071">
    <property type="entry name" value="TRANSCRIPTIONAL REGULATORY PROTEIN"/>
    <property type="match status" value="1"/>
</dbReference>
<dbReference type="PROSITE" id="PS00688">
    <property type="entry name" value="SIGMA54_INTERACT_3"/>
    <property type="match status" value="1"/>
</dbReference>
<dbReference type="Proteomes" id="UP001144372">
    <property type="component" value="Unassembled WGS sequence"/>
</dbReference>
<dbReference type="Gene3D" id="1.10.10.60">
    <property type="entry name" value="Homeodomain-like"/>
    <property type="match status" value="1"/>
</dbReference>
<evidence type="ECO:0000256" key="2">
    <source>
        <dbReference type="ARBA" id="ARBA00022840"/>
    </source>
</evidence>
<comment type="caution">
    <text evidence="8">The sequence shown here is derived from an EMBL/GenBank/DDBJ whole genome shotgun (WGS) entry which is preliminary data.</text>
</comment>
<dbReference type="InterPro" id="IPR025662">
    <property type="entry name" value="Sigma_54_int_dom_ATP-bd_1"/>
</dbReference>
<dbReference type="PROSITE" id="PS00675">
    <property type="entry name" value="SIGMA54_INTERACT_1"/>
    <property type="match status" value="1"/>
</dbReference>
<dbReference type="NCBIfam" id="TIGR00229">
    <property type="entry name" value="sensory_box"/>
    <property type="match status" value="1"/>
</dbReference>
<sequence>MTVSEAARILGLFEHTVSFPFILDEIPLGIAVLDAERRIVLLNRTLEGLTGFVRREAHGIPCAYILRNNICLENCPFLNIQESSEPISLEGNIINRDRQKIPVRITFAPIRDSVGKIVGFLEAVEDIRALRAKEGNIGKAYSFGHLIGRSPQMERIFQVLPVIAQSDSSVLITGETGTGKDFVAEAIHQASPRARDAFIKVNCGALPETLLESELFGHQKGAFTGAVENKPGRFRLAHNGTLYLTEIGDLPLSLQVKILTFLDDKVVYPLGSTKGFQVNVRIIAATHRNLEKMVREGRFREDLLFRLNVVRLQLPPLRERGDDVRLLLDHFLHAYVSQFKKPVQGFSSKALKILIDYRYPGNVRELKNIVEYSLNICQEDRIQPKHLPAYLTEPGVAHEMRSEETVPPAFAVPVQGNEETSCDWAAMERKLILDALVQAKGRRSKAAELLGWGRSTLWRKMKQYGMDS</sequence>
<dbReference type="SMART" id="SM00382">
    <property type="entry name" value="AAA"/>
    <property type="match status" value="1"/>
</dbReference>
<dbReference type="Pfam" id="PF25601">
    <property type="entry name" value="AAA_lid_14"/>
    <property type="match status" value="1"/>
</dbReference>
<dbReference type="AlphaFoldDB" id="A0A9W6D4U5"/>
<dbReference type="InterPro" id="IPR027417">
    <property type="entry name" value="P-loop_NTPase"/>
</dbReference>
<dbReference type="PROSITE" id="PS50045">
    <property type="entry name" value="SIGMA54_INTERACT_4"/>
    <property type="match status" value="1"/>
</dbReference>
<evidence type="ECO:0000256" key="4">
    <source>
        <dbReference type="ARBA" id="ARBA00023163"/>
    </source>
</evidence>
<dbReference type="PROSITE" id="PS50112">
    <property type="entry name" value="PAS"/>
    <property type="match status" value="1"/>
</dbReference>
<evidence type="ECO:0000256" key="1">
    <source>
        <dbReference type="ARBA" id="ARBA00022741"/>
    </source>
</evidence>